<proteinExistence type="predicted"/>
<sequence>MSLILEPAMLSHPAAAVAPDCLSRAGFVLLSRSAMTPDRALMALQMRFWLKRHAVCHPRRVVHENGIF</sequence>
<dbReference type="RefSeq" id="WP_306159329.1">
    <property type="nucleotide sequence ID" value="NZ_CP132314.1"/>
</dbReference>
<evidence type="ECO:0000313" key="1">
    <source>
        <dbReference type="EMBL" id="WLS03668.1"/>
    </source>
</evidence>
<organism evidence="1 2">
    <name type="scientific">Shinella oryzae</name>
    <dbReference type="NCBI Taxonomy" id="2871820"/>
    <lineage>
        <taxon>Bacteria</taxon>
        <taxon>Pseudomonadati</taxon>
        <taxon>Pseudomonadota</taxon>
        <taxon>Alphaproteobacteria</taxon>
        <taxon>Hyphomicrobiales</taxon>
        <taxon>Rhizobiaceae</taxon>
        <taxon>Shinella</taxon>
    </lineage>
</organism>
<evidence type="ECO:0000313" key="2">
    <source>
        <dbReference type="Proteomes" id="UP001225788"/>
    </source>
</evidence>
<protein>
    <submittedName>
        <fullName evidence="1">Uncharacterized protein</fullName>
    </submittedName>
</protein>
<keyword evidence="2" id="KW-1185">Reference proteome</keyword>
<accession>A0ABY9K514</accession>
<gene>
    <name evidence="1" type="ORF">Q9315_03270</name>
</gene>
<dbReference type="EMBL" id="CP132314">
    <property type="protein sequence ID" value="WLS03668.1"/>
    <property type="molecule type" value="Genomic_DNA"/>
</dbReference>
<reference evidence="1 2" key="1">
    <citation type="submission" date="2023-08" db="EMBL/GenBank/DDBJ databases">
        <title>Pathogen: clinical or host-associated sample.</title>
        <authorList>
            <person name="Hergert J."/>
            <person name="Casey R."/>
            <person name="Wagner J."/>
            <person name="Young E.L."/>
            <person name="Oakeson K.F."/>
        </authorList>
    </citation>
    <scope>NUCLEOTIDE SEQUENCE [LARGE SCALE GENOMIC DNA]</scope>
    <source>
        <strain evidence="1 2">UPHL-collab-2</strain>
    </source>
</reference>
<dbReference type="Proteomes" id="UP001225788">
    <property type="component" value="Chromosome"/>
</dbReference>
<name>A0ABY9K514_9HYPH</name>